<feature type="transmembrane region" description="Helical" evidence="1">
    <location>
        <begin position="311"/>
        <end position="332"/>
    </location>
</feature>
<reference evidence="5 6" key="1">
    <citation type="journal article" date="2018" name="Pathog. Dis.">
        <title>Whole-genome sequencing based characterization of antimicrobial resistance in Enterococcus.</title>
        <authorList>
            <person name="Tyson G."/>
        </authorList>
    </citation>
    <scope>NUCLEOTIDE SEQUENCE [LARGE SCALE GENOMIC DNA]</scope>
    <source>
        <strain evidence="5 6">CVM N55263</strain>
    </source>
</reference>
<feature type="signal peptide" evidence="2">
    <location>
        <begin position="1"/>
        <end position="24"/>
    </location>
</feature>
<name>A0A2S7RWZ2_ENTMU</name>
<keyword evidence="1" id="KW-1133">Transmembrane helix</keyword>
<evidence type="ECO:0000259" key="3">
    <source>
        <dbReference type="Pfam" id="PF06030"/>
    </source>
</evidence>
<protein>
    <submittedName>
        <fullName evidence="5">Cell surface protein</fullName>
    </submittedName>
</protein>
<dbReference type="AlphaFoldDB" id="A0A2S7RWZ2"/>
<sequence length="338" mass="37156">MKHLALLLTILFVGMSLIPVRAQAEEATGFTIEGVTNAHQIDENISYFYLHEDPSAEDTLEVKLMNASNKEITLNVRVTDANTNSNGIIDYSGDLENHSALKTPLSTILTPESNEVKVPANSEVVTKLKLKMPAEQTNGVILGGINVSEKAAEQSGKQKKGTITVGNTYAYTLGVAVTNENEVDLYRNETVSLDGVKAELFDGRKIVSANILNPEPYIFSEANVSGKIVKKGSDKAIIEQEMSDVSIAPQSTLPFHFDWGKKDLEPGTYVFKATVTSGEKKWPLEQEFTIEADKAKEINKESVFHVHIPQWLTLLMVILVAISVIGTIYLTIKKYKGE</sequence>
<feature type="domain" description="WxL Interacting Protein host binding" evidence="4">
    <location>
        <begin position="163"/>
        <end position="300"/>
    </location>
</feature>
<evidence type="ECO:0000256" key="2">
    <source>
        <dbReference type="SAM" id="SignalP"/>
    </source>
</evidence>
<comment type="caution">
    <text evidence="5">The sequence shown here is derived from an EMBL/GenBank/DDBJ whole genome shotgun (WGS) entry which is preliminary data.</text>
</comment>
<keyword evidence="2" id="KW-0732">Signal</keyword>
<dbReference type="Gene3D" id="2.60.40.2360">
    <property type="entry name" value="Intracellular proteinase inhibitor BsuPI"/>
    <property type="match status" value="1"/>
</dbReference>
<evidence type="ECO:0000313" key="5">
    <source>
        <dbReference type="EMBL" id="PQF24507.1"/>
    </source>
</evidence>
<proteinExistence type="predicted"/>
<dbReference type="Pfam" id="PF06030">
    <property type="entry name" value="WxLIP_PGBD"/>
    <property type="match status" value="1"/>
</dbReference>
<evidence type="ECO:0000256" key="1">
    <source>
        <dbReference type="SAM" id="Phobius"/>
    </source>
</evidence>
<gene>
    <name evidence="5" type="ORF">CUS89_04180</name>
</gene>
<dbReference type="InterPro" id="IPR010317">
    <property type="entry name" value="WxLIP_PGBD"/>
</dbReference>
<dbReference type="Proteomes" id="UP000237934">
    <property type="component" value="Unassembled WGS sequence"/>
</dbReference>
<dbReference type="EMBL" id="PUAP01000015">
    <property type="protein sequence ID" value="PQF24507.1"/>
    <property type="molecule type" value="Genomic_DNA"/>
</dbReference>
<evidence type="ECO:0000259" key="4">
    <source>
        <dbReference type="Pfam" id="PF11797"/>
    </source>
</evidence>
<evidence type="ECO:0000313" key="6">
    <source>
        <dbReference type="Proteomes" id="UP000237934"/>
    </source>
</evidence>
<dbReference type="InterPro" id="IPR021759">
    <property type="entry name" value="WxLIP_HBD"/>
</dbReference>
<keyword evidence="1" id="KW-0472">Membrane</keyword>
<organism evidence="5 6">
    <name type="scientific">Enterococcus mundtii</name>
    <dbReference type="NCBI Taxonomy" id="53346"/>
    <lineage>
        <taxon>Bacteria</taxon>
        <taxon>Bacillati</taxon>
        <taxon>Bacillota</taxon>
        <taxon>Bacilli</taxon>
        <taxon>Lactobacillales</taxon>
        <taxon>Enterococcaceae</taxon>
        <taxon>Enterococcus</taxon>
    </lineage>
</organism>
<accession>A0A2S7RWZ2</accession>
<feature type="domain" description="WxL Interacting Protein peptidoglycan binding" evidence="3">
    <location>
        <begin position="30"/>
        <end position="149"/>
    </location>
</feature>
<feature type="chain" id="PRO_5015598225" evidence="2">
    <location>
        <begin position="25"/>
        <end position="338"/>
    </location>
</feature>
<dbReference type="Pfam" id="PF11797">
    <property type="entry name" value="WxLIP_HBD"/>
    <property type="match status" value="1"/>
</dbReference>
<dbReference type="InterPro" id="IPR038144">
    <property type="entry name" value="IPI"/>
</dbReference>
<keyword evidence="1" id="KW-0812">Transmembrane</keyword>